<gene>
    <name evidence="4" type="ORF">NE686_12365</name>
</gene>
<evidence type="ECO:0000313" key="4">
    <source>
        <dbReference type="EMBL" id="MCQ4923886.1"/>
    </source>
</evidence>
<dbReference type="EMBL" id="JANGAC010000009">
    <property type="protein sequence ID" value="MCQ4923886.1"/>
    <property type="molecule type" value="Genomic_DNA"/>
</dbReference>
<accession>A0ABT1SBP7</accession>
<feature type="domain" description="4-oxalocrotonate tautomerase-like" evidence="3">
    <location>
        <begin position="2"/>
        <end position="62"/>
    </location>
</feature>
<keyword evidence="2" id="KW-0413">Isomerase</keyword>
<proteinExistence type="inferred from homology"/>
<dbReference type="PANTHER" id="PTHR35530">
    <property type="entry name" value="TAUTOMERASE-RELATED"/>
    <property type="match status" value="1"/>
</dbReference>
<dbReference type="Pfam" id="PF01361">
    <property type="entry name" value="Tautomerase"/>
    <property type="match status" value="1"/>
</dbReference>
<evidence type="ECO:0000256" key="2">
    <source>
        <dbReference type="ARBA" id="ARBA00023235"/>
    </source>
</evidence>
<dbReference type="RefSeq" id="WP_256311742.1">
    <property type="nucleotide sequence ID" value="NZ_JANGAC010000009.1"/>
</dbReference>
<evidence type="ECO:0000313" key="5">
    <source>
        <dbReference type="Proteomes" id="UP001524478"/>
    </source>
</evidence>
<evidence type="ECO:0000259" key="3">
    <source>
        <dbReference type="Pfam" id="PF01361"/>
    </source>
</evidence>
<dbReference type="SUPFAM" id="SSF55331">
    <property type="entry name" value="Tautomerase/MIF"/>
    <property type="match status" value="1"/>
</dbReference>
<comment type="similarity">
    <text evidence="1">Belongs to the 4-oxalocrotonate tautomerase family.</text>
</comment>
<protein>
    <submittedName>
        <fullName evidence="4">Tautomerase family protein</fullName>
    </submittedName>
</protein>
<dbReference type="PANTHER" id="PTHR35530:SF2">
    <property type="entry name" value="BSL4019 PROTEIN"/>
    <property type="match status" value="1"/>
</dbReference>
<dbReference type="InterPro" id="IPR004370">
    <property type="entry name" value="4-OT-like_dom"/>
</dbReference>
<organism evidence="4 5">
    <name type="scientific">Tissierella carlieri</name>
    <dbReference type="NCBI Taxonomy" id="689904"/>
    <lineage>
        <taxon>Bacteria</taxon>
        <taxon>Bacillati</taxon>
        <taxon>Bacillota</taxon>
        <taxon>Tissierellia</taxon>
        <taxon>Tissierellales</taxon>
        <taxon>Tissierellaceae</taxon>
        <taxon>Tissierella</taxon>
    </lineage>
</organism>
<evidence type="ECO:0000256" key="1">
    <source>
        <dbReference type="ARBA" id="ARBA00006723"/>
    </source>
</evidence>
<reference evidence="4 5" key="1">
    <citation type="submission" date="2022-06" db="EMBL/GenBank/DDBJ databases">
        <title>Isolation of gut microbiota from human fecal samples.</title>
        <authorList>
            <person name="Pamer E.G."/>
            <person name="Barat B."/>
            <person name="Waligurski E."/>
            <person name="Medina S."/>
            <person name="Paddock L."/>
            <person name="Mostad J."/>
        </authorList>
    </citation>
    <scope>NUCLEOTIDE SEQUENCE [LARGE SCALE GENOMIC DNA]</scope>
    <source>
        <strain evidence="4 5">DFI.7.95</strain>
    </source>
</reference>
<sequence>MPLIILKMKEGVLKDSNMKQDAIEKVSRALAEAIGNEDYYTKTTVIIEEHPSENWGCGGKSICSK</sequence>
<keyword evidence="5" id="KW-1185">Reference proteome</keyword>
<dbReference type="InterPro" id="IPR014347">
    <property type="entry name" value="Tautomerase/MIF_sf"/>
</dbReference>
<comment type="caution">
    <text evidence="4">The sequence shown here is derived from an EMBL/GenBank/DDBJ whole genome shotgun (WGS) entry which is preliminary data.</text>
</comment>
<dbReference type="Gene3D" id="3.30.429.10">
    <property type="entry name" value="Macrophage Migration Inhibitory Factor"/>
    <property type="match status" value="1"/>
</dbReference>
<dbReference type="Proteomes" id="UP001524478">
    <property type="component" value="Unassembled WGS sequence"/>
</dbReference>
<name>A0ABT1SBP7_9FIRM</name>